<gene>
    <name evidence="2" type="ORF">Tco_1028922</name>
</gene>
<comment type="caution">
    <text evidence="2">The sequence shown here is derived from an EMBL/GenBank/DDBJ whole genome shotgun (WGS) entry which is preliminary data.</text>
</comment>
<name>A0ABQ5G272_9ASTR</name>
<feature type="region of interest" description="Disordered" evidence="1">
    <location>
        <begin position="123"/>
        <end position="168"/>
    </location>
</feature>
<feature type="compositionally biased region" description="Polar residues" evidence="1">
    <location>
        <begin position="130"/>
        <end position="152"/>
    </location>
</feature>
<reference evidence="2" key="2">
    <citation type="submission" date="2022-01" db="EMBL/GenBank/DDBJ databases">
        <authorList>
            <person name="Yamashiro T."/>
            <person name="Shiraishi A."/>
            <person name="Satake H."/>
            <person name="Nakayama K."/>
        </authorList>
    </citation>
    <scope>NUCLEOTIDE SEQUENCE</scope>
</reference>
<protein>
    <submittedName>
        <fullName evidence="2">Uncharacterized protein</fullName>
    </submittedName>
</protein>
<sequence>MLKSQNWSGYQEIEEVKYDRREVVSKVVSYTCIELLHNDKLGRLVGKLVSPAITFGRCRAYEQVARMKEPFDLSKIKGYRPSYENEHTQANNDLATATFSWLNEYVVDASASVEALLSKKPPTLQKHVPSRTQMPVPSSQLATPSFTPSSKPMSPPVDIAKPSPSPNE</sequence>
<organism evidence="2 3">
    <name type="scientific">Tanacetum coccineum</name>
    <dbReference type="NCBI Taxonomy" id="301880"/>
    <lineage>
        <taxon>Eukaryota</taxon>
        <taxon>Viridiplantae</taxon>
        <taxon>Streptophyta</taxon>
        <taxon>Embryophyta</taxon>
        <taxon>Tracheophyta</taxon>
        <taxon>Spermatophyta</taxon>
        <taxon>Magnoliopsida</taxon>
        <taxon>eudicotyledons</taxon>
        <taxon>Gunneridae</taxon>
        <taxon>Pentapetalae</taxon>
        <taxon>asterids</taxon>
        <taxon>campanulids</taxon>
        <taxon>Asterales</taxon>
        <taxon>Asteraceae</taxon>
        <taxon>Asteroideae</taxon>
        <taxon>Anthemideae</taxon>
        <taxon>Anthemidinae</taxon>
        <taxon>Tanacetum</taxon>
    </lineage>
</organism>
<evidence type="ECO:0000256" key="1">
    <source>
        <dbReference type="SAM" id="MobiDB-lite"/>
    </source>
</evidence>
<accession>A0ABQ5G272</accession>
<proteinExistence type="predicted"/>
<reference evidence="2" key="1">
    <citation type="journal article" date="2022" name="Int. J. Mol. Sci.">
        <title>Draft Genome of Tanacetum Coccineum: Genomic Comparison of Closely Related Tanacetum-Family Plants.</title>
        <authorList>
            <person name="Yamashiro T."/>
            <person name="Shiraishi A."/>
            <person name="Nakayama K."/>
            <person name="Satake H."/>
        </authorList>
    </citation>
    <scope>NUCLEOTIDE SEQUENCE</scope>
</reference>
<evidence type="ECO:0000313" key="3">
    <source>
        <dbReference type="Proteomes" id="UP001151760"/>
    </source>
</evidence>
<dbReference type="Proteomes" id="UP001151760">
    <property type="component" value="Unassembled WGS sequence"/>
</dbReference>
<evidence type="ECO:0000313" key="2">
    <source>
        <dbReference type="EMBL" id="GJT69636.1"/>
    </source>
</evidence>
<keyword evidence="3" id="KW-1185">Reference proteome</keyword>
<dbReference type="EMBL" id="BQNB010018005">
    <property type="protein sequence ID" value="GJT69636.1"/>
    <property type="molecule type" value="Genomic_DNA"/>
</dbReference>